<dbReference type="PROSITE" id="PS50294">
    <property type="entry name" value="WD_REPEATS_REGION"/>
    <property type="match status" value="3"/>
</dbReference>
<dbReference type="SUPFAM" id="SSF50978">
    <property type="entry name" value="WD40 repeat-like"/>
    <property type="match status" value="1"/>
</dbReference>
<gene>
    <name evidence="5" type="ORF">HPULCUR_004720</name>
</gene>
<dbReference type="InterPro" id="IPR051858">
    <property type="entry name" value="WD_repeat_GAD-1"/>
</dbReference>
<reference evidence="5 6" key="1">
    <citation type="submission" date="2024-04" db="EMBL/GenBank/DDBJ databases">
        <title>genome sequences of Mucor flavus KT1a and Helicostylum pulchrum KT1b strains isolation_sourced from the surface of a dry-aged beef.</title>
        <authorList>
            <person name="Toyotome T."/>
            <person name="Hosono M."/>
            <person name="Torimaru M."/>
            <person name="Fukuda K."/>
            <person name="Mikami N."/>
        </authorList>
    </citation>
    <scope>NUCLEOTIDE SEQUENCE [LARGE SCALE GENOMIC DNA]</scope>
    <source>
        <strain evidence="5 6">KT1b</strain>
    </source>
</reference>
<feature type="repeat" description="WD" evidence="3">
    <location>
        <begin position="324"/>
        <end position="356"/>
    </location>
</feature>
<keyword evidence="6" id="KW-1185">Reference proteome</keyword>
<dbReference type="InterPro" id="IPR020472">
    <property type="entry name" value="WD40_PAC1"/>
</dbReference>
<keyword evidence="1 3" id="KW-0853">WD repeat</keyword>
<feature type="repeat" description="WD" evidence="3">
    <location>
        <begin position="268"/>
        <end position="300"/>
    </location>
</feature>
<protein>
    <recommendedName>
        <fullName evidence="7">WD40 repeat-like protein</fullName>
    </recommendedName>
</protein>
<evidence type="ECO:0000313" key="5">
    <source>
        <dbReference type="EMBL" id="GAA5799309.1"/>
    </source>
</evidence>
<dbReference type="SMART" id="SM00320">
    <property type="entry name" value="WD40"/>
    <property type="match status" value="6"/>
</dbReference>
<dbReference type="Pfam" id="PF00400">
    <property type="entry name" value="WD40"/>
    <property type="match status" value="4"/>
</dbReference>
<keyword evidence="2" id="KW-0677">Repeat</keyword>
<comment type="caution">
    <text evidence="5">The sequence shown here is derived from an EMBL/GenBank/DDBJ whole genome shotgun (WGS) entry which is preliminary data.</text>
</comment>
<dbReference type="PRINTS" id="PR00320">
    <property type="entry name" value="GPROTEINBRPT"/>
</dbReference>
<feature type="region of interest" description="Disordered" evidence="4">
    <location>
        <begin position="223"/>
        <end position="242"/>
    </location>
</feature>
<evidence type="ECO:0000256" key="4">
    <source>
        <dbReference type="SAM" id="MobiDB-lite"/>
    </source>
</evidence>
<feature type="compositionally biased region" description="Acidic residues" evidence="4">
    <location>
        <begin position="84"/>
        <end position="96"/>
    </location>
</feature>
<feature type="repeat" description="WD" evidence="3">
    <location>
        <begin position="218"/>
        <end position="260"/>
    </location>
</feature>
<dbReference type="InterPro" id="IPR036322">
    <property type="entry name" value="WD40_repeat_dom_sf"/>
</dbReference>
<dbReference type="EMBL" id="BAABUJ010000012">
    <property type="protein sequence ID" value="GAA5799309.1"/>
    <property type="molecule type" value="Genomic_DNA"/>
</dbReference>
<dbReference type="Gene3D" id="2.130.10.10">
    <property type="entry name" value="YVTN repeat-like/Quinoprotein amine dehydrogenase"/>
    <property type="match status" value="1"/>
</dbReference>
<dbReference type="InterPro" id="IPR001680">
    <property type="entry name" value="WD40_rpt"/>
</dbReference>
<feature type="region of interest" description="Disordered" evidence="4">
    <location>
        <begin position="478"/>
        <end position="519"/>
    </location>
</feature>
<proteinExistence type="predicted"/>
<evidence type="ECO:0000256" key="1">
    <source>
        <dbReference type="ARBA" id="ARBA00022574"/>
    </source>
</evidence>
<feature type="region of interest" description="Disordered" evidence="4">
    <location>
        <begin position="1"/>
        <end position="28"/>
    </location>
</feature>
<dbReference type="PANTHER" id="PTHR16017">
    <property type="entry name" value="GASTRULATION DEFECTIVE PROTEIN 1-RELATED"/>
    <property type="match status" value="1"/>
</dbReference>
<evidence type="ECO:0008006" key="7">
    <source>
        <dbReference type="Google" id="ProtNLM"/>
    </source>
</evidence>
<name>A0ABP9XX38_9FUNG</name>
<dbReference type="InterPro" id="IPR015943">
    <property type="entry name" value="WD40/YVTN_repeat-like_dom_sf"/>
</dbReference>
<dbReference type="Proteomes" id="UP001476247">
    <property type="component" value="Unassembled WGS sequence"/>
</dbReference>
<feature type="compositionally biased region" description="Basic and acidic residues" evidence="4">
    <location>
        <begin position="52"/>
        <end position="82"/>
    </location>
</feature>
<feature type="region of interest" description="Disordered" evidence="4">
    <location>
        <begin position="40"/>
        <end position="105"/>
    </location>
</feature>
<dbReference type="PANTHER" id="PTHR16017:SF0">
    <property type="entry name" value="WD REPEAT-CONTAINING PROTEIN 70"/>
    <property type="match status" value="1"/>
</dbReference>
<feature type="compositionally biased region" description="Basic and acidic residues" evidence="4">
    <location>
        <begin position="495"/>
        <end position="506"/>
    </location>
</feature>
<organism evidence="5 6">
    <name type="scientific">Helicostylum pulchrum</name>
    <dbReference type="NCBI Taxonomy" id="562976"/>
    <lineage>
        <taxon>Eukaryota</taxon>
        <taxon>Fungi</taxon>
        <taxon>Fungi incertae sedis</taxon>
        <taxon>Mucoromycota</taxon>
        <taxon>Mucoromycotina</taxon>
        <taxon>Mucoromycetes</taxon>
        <taxon>Mucorales</taxon>
        <taxon>Mucorineae</taxon>
        <taxon>Mucoraceae</taxon>
        <taxon>Helicostylum</taxon>
    </lineage>
</organism>
<evidence type="ECO:0000256" key="2">
    <source>
        <dbReference type="ARBA" id="ARBA00022737"/>
    </source>
</evidence>
<accession>A0ABP9XX38</accession>
<evidence type="ECO:0000313" key="6">
    <source>
        <dbReference type="Proteomes" id="UP001476247"/>
    </source>
</evidence>
<dbReference type="PROSITE" id="PS50082">
    <property type="entry name" value="WD_REPEATS_2"/>
    <property type="match status" value="4"/>
</dbReference>
<sequence length="579" mass="64739">MSGFNDDLSSMLPKSFGQKKTKESNDADWDALRAFMPMSFGKQAKNNDLNQEFEKTKREDAVETKKAKVETKEGQSDSKTTDTADYDSAEDMDSDSDGGGSGAIDFSVLPTSHEIKLSDHHRTVSALTLDPSGTRLVSGSYDYDLKFWDFAGMDRSYKPFRTVQPCGEHQIHHLEYSLSGDSILVISGSARAKIFDRDGIEKYEYAKGDPYIRDLKHTDGHTGALTSGKWHPSDKETFATSSQDGSIREWDVERRRKQKTTIVYKSRERGGRSSCTAVMYSTDAKYVAGAYQDGTIQVWDTKGNHLRPAIPIPDAHQKGTETSSIVFSRDGRTLVSRGGDDTVKLWDLRNVKKPLKTAYNLEIVNPEANIIFSPDEKLILTGTACPKGKGFGQLVMLDRENLEVKESINVTQSSVVKVLWHPRLNQIMTGSADGIVTVFYSPTHSTRGAKLCVVKAAKTRAVDDYEINRPIITPHALPMFKDEEPRASKRKRDKLRKDPVASHRPDLPVSGHGKGGRVNMNQQQAVIKTFAKDTTRDEDPREALLKYAELAESDPLWVSNVYKKTQPTPVFDEEEEQDK</sequence>
<evidence type="ECO:0000256" key="3">
    <source>
        <dbReference type="PROSITE-ProRule" id="PRU00221"/>
    </source>
</evidence>
<feature type="repeat" description="WD" evidence="3">
    <location>
        <begin position="117"/>
        <end position="158"/>
    </location>
</feature>